<dbReference type="GO" id="GO:0004697">
    <property type="term" value="F:diacylglycerol-dependent serine/threonine kinase activity"/>
    <property type="evidence" value="ECO:0007669"/>
    <property type="project" value="UniProtKB-EC"/>
</dbReference>
<dbReference type="SUPFAM" id="SSF56112">
    <property type="entry name" value="Protein kinase-like (PK-like)"/>
    <property type="match status" value="1"/>
</dbReference>
<dbReference type="SUPFAM" id="SSF57889">
    <property type="entry name" value="Cysteine-rich domain"/>
    <property type="match status" value="2"/>
</dbReference>
<dbReference type="InterPro" id="IPR014376">
    <property type="entry name" value="Prot_kin_PKC_delta"/>
</dbReference>
<feature type="region of interest" description="Disordered" evidence="21">
    <location>
        <begin position="313"/>
        <end position="360"/>
    </location>
</feature>
<feature type="domain" description="Phorbol-ester/DAG-type" evidence="24">
    <location>
        <begin position="241"/>
        <end position="291"/>
    </location>
</feature>
<evidence type="ECO:0000256" key="9">
    <source>
        <dbReference type="ARBA" id="ARBA00022741"/>
    </source>
</evidence>
<dbReference type="EC" id="2.7.11.13" evidence="17"/>
<dbReference type="InterPro" id="IPR002219">
    <property type="entry name" value="PKC_DAG/PE"/>
</dbReference>
<dbReference type="GO" id="GO:0008270">
    <property type="term" value="F:zinc ion binding"/>
    <property type="evidence" value="ECO:0007669"/>
    <property type="project" value="UniProtKB-KW"/>
</dbReference>
<dbReference type="PROSITE" id="PS00107">
    <property type="entry name" value="PROTEIN_KINASE_ATP"/>
    <property type="match status" value="1"/>
</dbReference>
<evidence type="ECO:0000313" key="27">
    <source>
        <dbReference type="Proteomes" id="UP000261600"/>
    </source>
</evidence>
<dbReference type="GO" id="GO:0106310">
    <property type="term" value="F:protein serine kinase activity"/>
    <property type="evidence" value="ECO:0007669"/>
    <property type="project" value="RHEA"/>
</dbReference>
<dbReference type="Gene3D" id="3.30.200.20">
    <property type="entry name" value="Phosphorylase Kinase, domain 1"/>
    <property type="match status" value="1"/>
</dbReference>
<dbReference type="GO" id="GO:0005524">
    <property type="term" value="F:ATP binding"/>
    <property type="evidence" value="ECO:0007669"/>
    <property type="project" value="UniProtKB-UniRule"/>
</dbReference>
<sequence length="698" mass="79502">MVVFNGQLKIRICEAVDLKPTAWSLRHAVGPKTQTFLLDTYIALNVDDSRVGQTSTKQKTNSPAWNDEFTTEVHDGRKIELSVFHDAPIGYDDFVANCIIQFEDILHNGSKHFEDWIDLEPEGKVYVVIELLGSSSEGKNSNEERVFRQRMRPRKRQGAVRRRVHQVNGHKFMATYLRQPTYCSHCRDFIWGVLGKQGYQCQVCTCVVHKRCHELIITKCAGMKKQEDLTVGCQRFSVNVPHKFSIHNFKVLTFCDHCGSLLWGLLRQGLQCKVCKVNVHRRCESNVAPNCGVDARGIAKVLSDLGVTPDKISNSAQRRKKLPQSQDPQQPLSGTPQAEDDRSKSAPTSPCDQGRRGDGETKRMNLHDFVFIKVLGKGSFGKVMLAELKGSDEVYAVKVLKKDVILQDDDVDCTLTEKRILALARKHPYLTQLFCCFQTKDRLFFVMEYVNGGDLMFQIQRSRKFDEVRARFYAAEVTSALMFLHRHGVIYRDLKLDNILLDAEGHCKLADFGMCKEGVLNGVTTTTFCGTPDYIAPEILQELDYGPSVDWWALGVLMYEMMAGQPPFEADNEDDLFESILHDDVLYPVWLSKEAVSILRAFMTKSPNKRLGCVVAQGLEEAIKLHPFFSEINWMLLEQRKITPPFKPRIKTKRDVNNFDQDFTREEPILTPVDDGIIKQINQDEFKGFSYFGDETVA</sequence>
<dbReference type="Ensembl" id="ENSMALT00000017328.1">
    <property type="protein sequence ID" value="ENSMALP00000016992.1"/>
    <property type="gene ID" value="ENSMALG00000011854.1"/>
</dbReference>
<dbReference type="AlphaFoldDB" id="A0A3Q3JQS8"/>
<dbReference type="Pfam" id="PF00069">
    <property type="entry name" value="Pkinase"/>
    <property type="match status" value="1"/>
</dbReference>
<dbReference type="SMART" id="SM00133">
    <property type="entry name" value="S_TK_X"/>
    <property type="match status" value="1"/>
</dbReference>
<keyword evidence="11 17" id="KW-0418">Kinase</keyword>
<feature type="domain" description="AGC-kinase C-terminal" evidence="25">
    <location>
        <begin position="630"/>
        <end position="698"/>
    </location>
</feature>
<keyword evidence="4 17" id="KW-0723">Serine/threonine-protein kinase</keyword>
<dbReference type="Pfam" id="PF00168">
    <property type="entry name" value="C2"/>
    <property type="match status" value="1"/>
</dbReference>
<dbReference type="Pfam" id="PF00433">
    <property type="entry name" value="Pkinase_C"/>
    <property type="match status" value="1"/>
</dbReference>
<evidence type="ECO:0000259" key="23">
    <source>
        <dbReference type="PROSITE" id="PS50011"/>
    </source>
</evidence>
<evidence type="ECO:0000256" key="11">
    <source>
        <dbReference type="ARBA" id="ARBA00022777"/>
    </source>
</evidence>
<comment type="catalytic activity">
    <reaction evidence="16">
        <text>L-seryl-[protein] + ATP = O-phospho-L-seryl-[protein] + ADP + H(+)</text>
        <dbReference type="Rhea" id="RHEA:17989"/>
        <dbReference type="Rhea" id="RHEA-COMP:9863"/>
        <dbReference type="Rhea" id="RHEA-COMP:11604"/>
        <dbReference type="ChEBI" id="CHEBI:15378"/>
        <dbReference type="ChEBI" id="CHEBI:29999"/>
        <dbReference type="ChEBI" id="CHEBI:30616"/>
        <dbReference type="ChEBI" id="CHEBI:83421"/>
        <dbReference type="ChEBI" id="CHEBI:456216"/>
        <dbReference type="EC" id="2.7.11.13"/>
    </reaction>
</comment>
<dbReference type="Gene3D" id="1.10.510.10">
    <property type="entry name" value="Transferase(Phosphotransferase) domain 1"/>
    <property type="match status" value="1"/>
</dbReference>
<dbReference type="CDD" id="cd05591">
    <property type="entry name" value="STKc_nPKC_epsilon"/>
    <property type="match status" value="1"/>
</dbReference>
<dbReference type="InterPro" id="IPR000008">
    <property type="entry name" value="C2_dom"/>
</dbReference>
<accession>A0A3Q3JQS8</accession>
<evidence type="ECO:0000256" key="14">
    <source>
        <dbReference type="ARBA" id="ARBA00022840"/>
    </source>
</evidence>
<dbReference type="GO" id="GO:0005737">
    <property type="term" value="C:cytoplasm"/>
    <property type="evidence" value="ECO:0007669"/>
    <property type="project" value="UniProtKB-SubCell"/>
</dbReference>
<evidence type="ECO:0000256" key="15">
    <source>
        <dbReference type="ARBA" id="ARBA00047272"/>
    </source>
</evidence>
<evidence type="ECO:0000256" key="19">
    <source>
        <dbReference type="PIRSR" id="PIRSR000551-51"/>
    </source>
</evidence>
<dbReference type="SMART" id="SM00109">
    <property type="entry name" value="C1"/>
    <property type="match status" value="2"/>
</dbReference>
<keyword evidence="12" id="KW-0221">Differentiation</keyword>
<evidence type="ECO:0000259" key="22">
    <source>
        <dbReference type="PROSITE" id="PS50004"/>
    </source>
</evidence>
<evidence type="ECO:0000256" key="4">
    <source>
        <dbReference type="ARBA" id="ARBA00022527"/>
    </source>
</evidence>
<keyword evidence="7" id="KW-0479">Metal-binding</keyword>
<keyword evidence="14 17" id="KW-0067">ATP-binding</keyword>
<dbReference type="PANTHER" id="PTHR24351">
    <property type="entry name" value="RIBOSOMAL PROTEIN S6 KINASE"/>
    <property type="match status" value="1"/>
</dbReference>
<keyword evidence="6 17" id="KW-0808">Transferase</keyword>
<dbReference type="PRINTS" id="PR00008">
    <property type="entry name" value="DAGPEDOMAIN"/>
</dbReference>
<dbReference type="InterPro" id="IPR046349">
    <property type="entry name" value="C1-like_sf"/>
</dbReference>
<dbReference type="PIRSF" id="PIRSF000551">
    <property type="entry name" value="PKC_delta"/>
    <property type="match status" value="1"/>
</dbReference>
<evidence type="ECO:0000256" key="17">
    <source>
        <dbReference type="PIRNR" id="PIRNR000551"/>
    </source>
</evidence>
<dbReference type="PROSITE" id="PS50004">
    <property type="entry name" value="C2"/>
    <property type="match status" value="1"/>
</dbReference>
<evidence type="ECO:0000256" key="3">
    <source>
        <dbReference type="ARBA" id="ARBA00022490"/>
    </source>
</evidence>
<evidence type="ECO:0000256" key="10">
    <source>
        <dbReference type="ARBA" id="ARBA00022771"/>
    </source>
</evidence>
<dbReference type="FunFam" id="1.10.510.10:FF:000126">
    <property type="entry name" value="Protein kinase C epsilon"/>
    <property type="match status" value="1"/>
</dbReference>
<evidence type="ECO:0000256" key="1">
    <source>
        <dbReference type="ARBA" id="ARBA00004496"/>
    </source>
</evidence>
<keyword evidence="8" id="KW-0677">Repeat</keyword>
<feature type="domain" description="Protein kinase" evidence="23">
    <location>
        <begin position="369"/>
        <end position="629"/>
    </location>
</feature>
<dbReference type="FunFam" id="2.60.40.150:FF:000056">
    <property type="entry name" value="Protein kinase C epsilon"/>
    <property type="match status" value="1"/>
</dbReference>
<evidence type="ECO:0000259" key="25">
    <source>
        <dbReference type="PROSITE" id="PS51285"/>
    </source>
</evidence>
<evidence type="ECO:0000256" key="2">
    <source>
        <dbReference type="ARBA" id="ARBA00005490"/>
    </source>
</evidence>
<keyword evidence="3" id="KW-0963">Cytoplasm</keyword>
<reference evidence="26" key="1">
    <citation type="submission" date="2025-08" db="UniProtKB">
        <authorList>
            <consortium name="Ensembl"/>
        </authorList>
    </citation>
    <scope>IDENTIFICATION</scope>
</reference>
<dbReference type="InterPro" id="IPR000719">
    <property type="entry name" value="Prot_kinase_dom"/>
</dbReference>
<dbReference type="CDD" id="cd20835">
    <property type="entry name" value="C1_nPKC_epsilon-like_rpt1"/>
    <property type="match status" value="1"/>
</dbReference>
<feature type="active site" description="Proton acceptor" evidence="18">
    <location>
        <position position="493"/>
    </location>
</feature>
<dbReference type="CDD" id="cd20838">
    <property type="entry name" value="C1_nPKC_epsilon-like_rpt2"/>
    <property type="match status" value="1"/>
</dbReference>
<dbReference type="InterPro" id="IPR008271">
    <property type="entry name" value="Ser/Thr_kinase_AS"/>
</dbReference>
<dbReference type="FunFam" id="3.30.60.20:FF:000003">
    <property type="entry name" value="Protein kinase C delta"/>
    <property type="match status" value="1"/>
</dbReference>
<feature type="domain" description="Phorbol-ester/DAG-type" evidence="24">
    <location>
        <begin position="169"/>
        <end position="220"/>
    </location>
</feature>
<dbReference type="InterPro" id="IPR020454">
    <property type="entry name" value="DAG/PE-bd"/>
</dbReference>
<protein>
    <recommendedName>
        <fullName evidence="17">Protein kinase C</fullName>
        <ecNumber evidence="17">2.7.11.13</ecNumber>
    </recommendedName>
</protein>
<feature type="compositionally biased region" description="Low complexity" evidence="21">
    <location>
        <begin position="323"/>
        <end position="333"/>
    </location>
</feature>
<evidence type="ECO:0000256" key="20">
    <source>
        <dbReference type="PROSITE-ProRule" id="PRU10141"/>
    </source>
</evidence>
<dbReference type="Gene3D" id="2.60.40.150">
    <property type="entry name" value="C2 domain"/>
    <property type="match status" value="1"/>
</dbReference>
<feature type="binding site" evidence="19 20">
    <location>
        <position position="398"/>
    </location>
    <ligand>
        <name>ATP</name>
        <dbReference type="ChEBI" id="CHEBI:30616"/>
    </ligand>
</feature>
<dbReference type="Pfam" id="PF00130">
    <property type="entry name" value="C1_1"/>
    <property type="match status" value="2"/>
</dbReference>
<evidence type="ECO:0000256" key="6">
    <source>
        <dbReference type="ARBA" id="ARBA00022679"/>
    </source>
</evidence>
<dbReference type="PROSITE" id="PS51285">
    <property type="entry name" value="AGC_KINASE_CTER"/>
    <property type="match status" value="1"/>
</dbReference>
<dbReference type="InterPro" id="IPR017441">
    <property type="entry name" value="Protein_kinase_ATP_BS"/>
</dbReference>
<dbReference type="Proteomes" id="UP000261600">
    <property type="component" value="Unplaced"/>
</dbReference>
<dbReference type="CDD" id="cd04014">
    <property type="entry name" value="C2_PKC_epsilon"/>
    <property type="match status" value="1"/>
</dbReference>
<dbReference type="GO" id="GO:0030154">
    <property type="term" value="P:cell differentiation"/>
    <property type="evidence" value="ECO:0007669"/>
    <property type="project" value="UniProtKB-KW"/>
</dbReference>
<comment type="subcellular location">
    <subcellularLocation>
        <location evidence="1">Cytoplasm</location>
    </subcellularLocation>
</comment>
<evidence type="ECO:0000256" key="8">
    <source>
        <dbReference type="ARBA" id="ARBA00022737"/>
    </source>
</evidence>
<dbReference type="PROSITE" id="PS50011">
    <property type="entry name" value="PROTEIN_KINASE_DOM"/>
    <property type="match status" value="1"/>
</dbReference>
<dbReference type="InterPro" id="IPR011009">
    <property type="entry name" value="Kinase-like_dom_sf"/>
</dbReference>
<evidence type="ECO:0000256" key="16">
    <source>
        <dbReference type="ARBA" id="ARBA00047470"/>
    </source>
</evidence>
<keyword evidence="13" id="KW-0862">Zinc</keyword>
<keyword evidence="9 17" id="KW-0547">Nucleotide-binding</keyword>
<dbReference type="PROSITE" id="PS50081">
    <property type="entry name" value="ZF_DAG_PE_2"/>
    <property type="match status" value="2"/>
</dbReference>
<evidence type="ECO:0000313" key="26">
    <source>
        <dbReference type="Ensembl" id="ENSMALP00000016992.1"/>
    </source>
</evidence>
<evidence type="ECO:0000256" key="13">
    <source>
        <dbReference type="ARBA" id="ARBA00022833"/>
    </source>
</evidence>
<dbReference type="InterPro" id="IPR035892">
    <property type="entry name" value="C2_domain_sf"/>
</dbReference>
<dbReference type="SMART" id="SM00239">
    <property type="entry name" value="C2"/>
    <property type="match status" value="1"/>
</dbReference>
<dbReference type="InterPro" id="IPR017892">
    <property type="entry name" value="Pkinase_C"/>
</dbReference>
<dbReference type="Gene3D" id="3.30.60.20">
    <property type="match status" value="2"/>
</dbReference>
<keyword evidence="10" id="KW-0863">Zinc-finger</keyword>
<evidence type="ECO:0000259" key="24">
    <source>
        <dbReference type="PROSITE" id="PS50081"/>
    </source>
</evidence>
<keyword evidence="5" id="KW-0597">Phosphoprotein</keyword>
<proteinExistence type="inferred from homology"/>
<dbReference type="SMART" id="SM00220">
    <property type="entry name" value="S_TKc"/>
    <property type="match status" value="1"/>
</dbReference>
<dbReference type="SUPFAM" id="SSF49562">
    <property type="entry name" value="C2 domain (Calcium/lipid-binding domain, CaLB)"/>
    <property type="match status" value="1"/>
</dbReference>
<feature type="binding site" evidence="19">
    <location>
        <begin position="375"/>
        <end position="383"/>
    </location>
    <ligand>
        <name>ATP</name>
        <dbReference type="ChEBI" id="CHEBI:30616"/>
    </ligand>
</feature>
<dbReference type="InterPro" id="IPR034669">
    <property type="entry name" value="nPKC_epsilon"/>
</dbReference>
<reference evidence="26" key="2">
    <citation type="submission" date="2025-09" db="UniProtKB">
        <authorList>
            <consortium name="Ensembl"/>
        </authorList>
    </citation>
    <scope>IDENTIFICATION</scope>
</reference>
<dbReference type="InterPro" id="IPR000961">
    <property type="entry name" value="AGC-kinase_C"/>
</dbReference>
<comment type="catalytic activity">
    <reaction evidence="15 17">
        <text>L-threonyl-[protein] + ATP = O-phospho-L-threonyl-[protein] + ADP + H(+)</text>
        <dbReference type="Rhea" id="RHEA:46608"/>
        <dbReference type="Rhea" id="RHEA-COMP:11060"/>
        <dbReference type="Rhea" id="RHEA-COMP:11605"/>
        <dbReference type="ChEBI" id="CHEBI:15378"/>
        <dbReference type="ChEBI" id="CHEBI:30013"/>
        <dbReference type="ChEBI" id="CHEBI:30616"/>
        <dbReference type="ChEBI" id="CHEBI:61977"/>
        <dbReference type="ChEBI" id="CHEBI:456216"/>
        <dbReference type="EC" id="2.7.11.13"/>
    </reaction>
</comment>
<organism evidence="26 27">
    <name type="scientific">Monopterus albus</name>
    <name type="common">Swamp eel</name>
    <dbReference type="NCBI Taxonomy" id="43700"/>
    <lineage>
        <taxon>Eukaryota</taxon>
        <taxon>Metazoa</taxon>
        <taxon>Chordata</taxon>
        <taxon>Craniata</taxon>
        <taxon>Vertebrata</taxon>
        <taxon>Euteleostomi</taxon>
        <taxon>Actinopterygii</taxon>
        <taxon>Neopterygii</taxon>
        <taxon>Teleostei</taxon>
        <taxon>Neoteleostei</taxon>
        <taxon>Acanthomorphata</taxon>
        <taxon>Anabantaria</taxon>
        <taxon>Synbranchiformes</taxon>
        <taxon>Synbranchidae</taxon>
        <taxon>Monopterus</taxon>
    </lineage>
</organism>
<keyword evidence="27" id="KW-1185">Reference proteome</keyword>
<evidence type="ECO:0000256" key="12">
    <source>
        <dbReference type="ARBA" id="ARBA00022782"/>
    </source>
</evidence>
<comment type="similarity">
    <text evidence="2 17">Belongs to the protein kinase superfamily. AGC Ser/Thr protein kinase family. PKC subfamily.</text>
</comment>
<evidence type="ECO:0000256" key="21">
    <source>
        <dbReference type="SAM" id="MobiDB-lite"/>
    </source>
</evidence>
<evidence type="ECO:0000256" key="18">
    <source>
        <dbReference type="PIRSR" id="PIRSR000551-50"/>
    </source>
</evidence>
<name>A0A3Q3JQS8_MONAL</name>
<dbReference type="FunFam" id="3.30.60.20:FF:000024">
    <property type="entry name" value="Protein kinase C epsilon"/>
    <property type="match status" value="1"/>
</dbReference>
<evidence type="ECO:0000256" key="7">
    <source>
        <dbReference type="ARBA" id="ARBA00022723"/>
    </source>
</evidence>
<dbReference type="FunFam" id="3.30.200.20:FF:000080">
    <property type="entry name" value="Protein kinase C"/>
    <property type="match status" value="1"/>
</dbReference>
<feature type="domain" description="C2" evidence="22">
    <location>
        <begin position="1"/>
        <end position="117"/>
    </location>
</feature>
<dbReference type="PROSITE" id="PS00108">
    <property type="entry name" value="PROTEIN_KINASE_ST"/>
    <property type="match status" value="1"/>
</dbReference>
<dbReference type="PROSITE" id="PS00479">
    <property type="entry name" value="ZF_DAG_PE_1"/>
    <property type="match status" value="1"/>
</dbReference>
<evidence type="ECO:0000256" key="5">
    <source>
        <dbReference type="ARBA" id="ARBA00022553"/>
    </source>
</evidence>